<dbReference type="OrthoDB" id="5425848at2759"/>
<keyword evidence="2" id="KW-0472">Membrane</keyword>
<evidence type="ECO:0000256" key="1">
    <source>
        <dbReference type="SAM" id="MobiDB-lite"/>
    </source>
</evidence>
<proteinExistence type="predicted"/>
<keyword evidence="2" id="KW-0812">Transmembrane</keyword>
<dbReference type="AlphaFoldDB" id="A0A8H7AET5"/>
<feature type="compositionally biased region" description="Low complexity" evidence="1">
    <location>
        <begin position="320"/>
        <end position="340"/>
    </location>
</feature>
<feature type="transmembrane region" description="Helical" evidence="2">
    <location>
        <begin position="204"/>
        <end position="228"/>
    </location>
</feature>
<evidence type="ECO:0000256" key="3">
    <source>
        <dbReference type="SAM" id="SignalP"/>
    </source>
</evidence>
<name>A0A8H7AET5_9EURO</name>
<dbReference type="Proteomes" id="UP000606974">
    <property type="component" value="Unassembled WGS sequence"/>
</dbReference>
<feature type="signal peptide" evidence="3">
    <location>
        <begin position="1"/>
        <end position="25"/>
    </location>
</feature>
<keyword evidence="5" id="KW-1185">Reference proteome</keyword>
<evidence type="ECO:0008006" key="6">
    <source>
        <dbReference type="Google" id="ProtNLM"/>
    </source>
</evidence>
<reference evidence="4" key="1">
    <citation type="submission" date="2020-02" db="EMBL/GenBank/DDBJ databases">
        <authorList>
            <person name="Palmer J.M."/>
        </authorList>
    </citation>
    <scope>NUCLEOTIDE SEQUENCE</scope>
    <source>
        <strain evidence="4">EPUS1.4</strain>
        <tissue evidence="4">Thallus</tissue>
    </source>
</reference>
<evidence type="ECO:0000313" key="5">
    <source>
        <dbReference type="Proteomes" id="UP000606974"/>
    </source>
</evidence>
<feature type="chain" id="PRO_5034492426" description="Mid2 domain-containing protein" evidence="3">
    <location>
        <begin position="26"/>
        <end position="353"/>
    </location>
</feature>
<gene>
    <name evidence="4" type="ORF">GJ744_000381</name>
</gene>
<keyword evidence="2" id="KW-1133">Transmembrane helix</keyword>
<dbReference type="EMBL" id="JAACFV010000100">
    <property type="protein sequence ID" value="KAF7505806.1"/>
    <property type="molecule type" value="Genomic_DNA"/>
</dbReference>
<organism evidence="4 5">
    <name type="scientific">Endocarpon pusillum</name>
    <dbReference type="NCBI Taxonomy" id="364733"/>
    <lineage>
        <taxon>Eukaryota</taxon>
        <taxon>Fungi</taxon>
        <taxon>Dikarya</taxon>
        <taxon>Ascomycota</taxon>
        <taxon>Pezizomycotina</taxon>
        <taxon>Eurotiomycetes</taxon>
        <taxon>Chaetothyriomycetidae</taxon>
        <taxon>Verrucariales</taxon>
        <taxon>Verrucariaceae</taxon>
        <taxon>Endocarpon</taxon>
    </lineage>
</organism>
<sequence length="353" mass="37126">MRLFAMPSPLLCLLAVASSISLIEAAIIPSEGQVPKQEDRVIAKRQCANQCGFYGQVCCGPNEVCITDANNQAQCGPAGAQVTVAATTAAGQGNWQYYTTTQCRYSLGESPCGSICCSSGQYCMTDINQCAAAGGGSSAYFSSFYTVTQVASVPVRPTSNTVLTVTSTGVATATVPFSTPVGTDGSTIIGAQPTTQGQRLSGGAIAGIVIGVIAGIIILFLICVCCCARGAIDGIRGIFGGGRRRRTETTYIEERRSRHGSRPAGRTWFGARPARVDRTEKSKKTGGGLGGLATVTAGLGAMALFLGLKRRRDQRIDAKSSSSYSYYDESYTGTSESSLSSDRRTRDSRRSRR</sequence>
<feature type="region of interest" description="Disordered" evidence="1">
    <location>
        <begin position="317"/>
        <end position="353"/>
    </location>
</feature>
<evidence type="ECO:0000256" key="2">
    <source>
        <dbReference type="SAM" id="Phobius"/>
    </source>
</evidence>
<comment type="caution">
    <text evidence="4">The sequence shown here is derived from an EMBL/GenBank/DDBJ whole genome shotgun (WGS) entry which is preliminary data.</text>
</comment>
<evidence type="ECO:0000313" key="4">
    <source>
        <dbReference type="EMBL" id="KAF7505806.1"/>
    </source>
</evidence>
<keyword evidence="3" id="KW-0732">Signal</keyword>
<feature type="transmembrane region" description="Helical" evidence="2">
    <location>
        <begin position="288"/>
        <end position="308"/>
    </location>
</feature>
<accession>A0A8H7AET5</accession>
<protein>
    <recommendedName>
        <fullName evidence="6">Mid2 domain-containing protein</fullName>
    </recommendedName>
</protein>